<dbReference type="Proteomes" id="UP000000844">
    <property type="component" value="Chromosome"/>
</dbReference>
<evidence type="ECO:0000313" key="2">
    <source>
        <dbReference type="Proteomes" id="UP000000844"/>
    </source>
</evidence>
<accession>D3PZS6</accession>
<dbReference type="HOGENOM" id="CLU_2304303_0_0_11"/>
<keyword evidence="2" id="KW-1185">Reference proteome</keyword>
<dbReference type="AlphaFoldDB" id="D3PZS6"/>
<reference evidence="1 2" key="1">
    <citation type="journal article" date="2009" name="Stand. Genomic Sci.">
        <title>Complete genome sequence of Stackebrandtia nassauensis type strain (LLR-40K-21).</title>
        <authorList>
            <person name="Munk C."/>
            <person name="Lapidus A."/>
            <person name="Copeland A."/>
            <person name="Jando M."/>
            <person name="Mayilraj S."/>
            <person name="Glavina Del Rio T."/>
            <person name="Nolan M."/>
            <person name="Chen F."/>
            <person name="Lucas S."/>
            <person name="Tice H."/>
            <person name="Cheng J.F."/>
            <person name="Han C."/>
            <person name="Detter J.C."/>
            <person name="Bruce D."/>
            <person name="Goodwin L."/>
            <person name="Chain P."/>
            <person name="Pitluck S."/>
            <person name="Goker M."/>
            <person name="Ovchinikova G."/>
            <person name="Pati A."/>
            <person name="Ivanova N."/>
            <person name="Mavromatis K."/>
            <person name="Chen A."/>
            <person name="Palaniappan K."/>
            <person name="Land M."/>
            <person name="Hauser L."/>
            <person name="Chang Y.J."/>
            <person name="Jeffries C.D."/>
            <person name="Bristow J."/>
            <person name="Eisen J.A."/>
            <person name="Markowitz V."/>
            <person name="Hugenholtz P."/>
            <person name="Kyrpides N.C."/>
            <person name="Klenk H.P."/>
        </authorList>
    </citation>
    <scope>NUCLEOTIDE SEQUENCE [LARGE SCALE GENOMIC DNA]</scope>
    <source>
        <strain evidence="2">DSM 44728 / CIP 108903 / NRRL B-16338 / NBRC 102104 / LLR-40K-21</strain>
    </source>
</reference>
<dbReference type="KEGG" id="sna:Snas_3961"/>
<proteinExistence type="predicted"/>
<organism evidence="1 2">
    <name type="scientific">Stackebrandtia nassauensis (strain DSM 44728 / CIP 108903 / NRRL B-16338 / NBRC 102104 / LLR-40K-21)</name>
    <dbReference type="NCBI Taxonomy" id="446470"/>
    <lineage>
        <taxon>Bacteria</taxon>
        <taxon>Bacillati</taxon>
        <taxon>Actinomycetota</taxon>
        <taxon>Actinomycetes</taxon>
        <taxon>Glycomycetales</taxon>
        <taxon>Glycomycetaceae</taxon>
        <taxon>Stackebrandtia</taxon>
    </lineage>
</organism>
<name>D3PZS6_STANL</name>
<sequence>MGTGSPLPRPYQPENELTMITATGTAATDTTVAFDTPSQTVATESTVPIRTPSGSCRECGNLIRVTYVVAGDIVVPGLWQCTHCPAGRHSWPRTDEYRCK</sequence>
<dbReference type="EMBL" id="CP001778">
    <property type="protein sequence ID" value="ADD43613.1"/>
    <property type="molecule type" value="Genomic_DNA"/>
</dbReference>
<evidence type="ECO:0000313" key="1">
    <source>
        <dbReference type="EMBL" id="ADD43613.1"/>
    </source>
</evidence>
<gene>
    <name evidence="1" type="ordered locus">Snas_3961</name>
</gene>
<protein>
    <submittedName>
        <fullName evidence="1">Uncharacterized protein</fullName>
    </submittedName>
</protein>